<reference evidence="1 2" key="1">
    <citation type="journal article" date="2020" name="ISME J.">
        <title>Uncovering the hidden diversity of litter-decomposition mechanisms in mushroom-forming fungi.</title>
        <authorList>
            <person name="Floudas D."/>
            <person name="Bentzer J."/>
            <person name="Ahren D."/>
            <person name="Johansson T."/>
            <person name="Persson P."/>
            <person name="Tunlid A."/>
        </authorList>
    </citation>
    <scope>NUCLEOTIDE SEQUENCE [LARGE SCALE GENOMIC DNA]</scope>
    <source>
        <strain evidence="1 2">CBS 146.42</strain>
    </source>
</reference>
<dbReference type="AlphaFoldDB" id="A0A8H5FQH3"/>
<dbReference type="OrthoDB" id="3184970at2759"/>
<keyword evidence="2" id="KW-1185">Reference proteome</keyword>
<comment type="caution">
    <text evidence="1">The sequence shown here is derived from an EMBL/GenBank/DDBJ whole genome shotgun (WGS) entry which is preliminary data.</text>
</comment>
<dbReference type="Proteomes" id="UP000559027">
    <property type="component" value="Unassembled WGS sequence"/>
</dbReference>
<sequence>MVSSFGPPRSYGVSNLPINFFVRPPLLYDLPLVIQVPNLPRGYAGNTVIFRSSNNKDFQVNRLHVEAQASSMIPENWTPAGSTVISLTETSFVLNILFQFINPGVSPTLRDLSFESLARVTKAAEKYQVFNAMSICSERMRSWSHQYPKEIFVYGLHYNYPAALDATAPHVVTSAKLEDIFPLLPQSHQFYWLRYSTLWAKALDRVALFSFVNRTEISPVNTACWEHCWHIIAKRLSKGVLALNNRAQTFSVPSSKEHPQRCYRCGEACSSWKVHADSMIAQIPQYSTIISQGYVY</sequence>
<evidence type="ECO:0000313" key="2">
    <source>
        <dbReference type="Proteomes" id="UP000559027"/>
    </source>
</evidence>
<organism evidence="1 2">
    <name type="scientific">Leucocoprinus leucothites</name>
    <dbReference type="NCBI Taxonomy" id="201217"/>
    <lineage>
        <taxon>Eukaryota</taxon>
        <taxon>Fungi</taxon>
        <taxon>Dikarya</taxon>
        <taxon>Basidiomycota</taxon>
        <taxon>Agaricomycotina</taxon>
        <taxon>Agaricomycetes</taxon>
        <taxon>Agaricomycetidae</taxon>
        <taxon>Agaricales</taxon>
        <taxon>Agaricineae</taxon>
        <taxon>Agaricaceae</taxon>
        <taxon>Leucocoprinus</taxon>
    </lineage>
</organism>
<dbReference type="EMBL" id="JAACJO010000054">
    <property type="protein sequence ID" value="KAF5344953.1"/>
    <property type="molecule type" value="Genomic_DNA"/>
</dbReference>
<proteinExistence type="predicted"/>
<gene>
    <name evidence="1" type="ORF">D9756_011500</name>
</gene>
<protein>
    <recommendedName>
        <fullName evidence="3">BTB domain-containing protein</fullName>
    </recommendedName>
</protein>
<evidence type="ECO:0008006" key="3">
    <source>
        <dbReference type="Google" id="ProtNLM"/>
    </source>
</evidence>
<accession>A0A8H5FQH3</accession>
<name>A0A8H5FQH3_9AGAR</name>
<evidence type="ECO:0000313" key="1">
    <source>
        <dbReference type="EMBL" id="KAF5344953.1"/>
    </source>
</evidence>